<dbReference type="PROSITE" id="PS50005">
    <property type="entry name" value="TPR"/>
    <property type="match status" value="1"/>
</dbReference>
<evidence type="ECO:0000256" key="1">
    <source>
        <dbReference type="ARBA" id="ARBA00022737"/>
    </source>
</evidence>
<feature type="coiled-coil region" evidence="4">
    <location>
        <begin position="608"/>
        <end position="635"/>
    </location>
</feature>
<dbReference type="GeneID" id="6996376"/>
<dbReference type="OrthoDB" id="10263032at2759"/>
<protein>
    <recommendedName>
        <fullName evidence="8">TPR repeat-containing protein</fullName>
    </recommendedName>
</protein>
<dbReference type="AlphaFoldDB" id="B6AFB1"/>
<dbReference type="Gene3D" id="1.25.40.1010">
    <property type="match status" value="1"/>
</dbReference>
<keyword evidence="2 3" id="KW-0802">TPR repeat</keyword>
<dbReference type="InterPro" id="IPR021183">
    <property type="entry name" value="NatA_aux_su"/>
</dbReference>
<gene>
    <name evidence="6" type="ORF">CMU_032870</name>
</gene>
<evidence type="ECO:0000256" key="2">
    <source>
        <dbReference type="ARBA" id="ARBA00022803"/>
    </source>
</evidence>
<proteinExistence type="predicted"/>
<dbReference type="SUPFAM" id="SSF48452">
    <property type="entry name" value="TPR-like"/>
    <property type="match status" value="2"/>
</dbReference>
<dbReference type="EMBL" id="DS989731">
    <property type="protein sequence ID" value="EEA06902.1"/>
    <property type="molecule type" value="Genomic_DNA"/>
</dbReference>
<dbReference type="PANTHER" id="PTHR22767:SF2">
    <property type="entry name" value="N(ALPHA)-ACETYLTRANSFERASE 15_16, ISOFORM A"/>
    <property type="match status" value="1"/>
</dbReference>
<feature type="compositionally biased region" description="Polar residues" evidence="5">
    <location>
        <begin position="742"/>
        <end position="751"/>
    </location>
</feature>
<evidence type="ECO:0000313" key="6">
    <source>
        <dbReference type="EMBL" id="EEA06902.1"/>
    </source>
</evidence>
<evidence type="ECO:0000256" key="3">
    <source>
        <dbReference type="PROSITE-ProRule" id="PRU00339"/>
    </source>
</evidence>
<dbReference type="InterPro" id="IPR019734">
    <property type="entry name" value="TPR_rpt"/>
</dbReference>
<dbReference type="InterPro" id="IPR011990">
    <property type="entry name" value="TPR-like_helical_dom_sf"/>
</dbReference>
<dbReference type="PANTHER" id="PTHR22767">
    <property type="entry name" value="N-TERMINAL ACETYLTRANSFERASE-RELATED"/>
    <property type="match status" value="1"/>
</dbReference>
<keyword evidence="7" id="KW-1185">Reference proteome</keyword>
<keyword evidence="1" id="KW-0677">Repeat</keyword>
<feature type="repeat" description="TPR" evidence="3">
    <location>
        <begin position="88"/>
        <end position="121"/>
    </location>
</feature>
<keyword evidence="4" id="KW-0175">Coiled coil</keyword>
<dbReference type="VEuPathDB" id="CryptoDB:CMU_032870"/>
<accession>B6AFB1</accession>
<dbReference type="eggNOG" id="KOG1156">
    <property type="taxonomic scope" value="Eukaryota"/>
</dbReference>
<evidence type="ECO:0000256" key="5">
    <source>
        <dbReference type="SAM" id="MobiDB-lite"/>
    </source>
</evidence>
<feature type="region of interest" description="Disordered" evidence="5">
    <location>
        <begin position="742"/>
        <end position="767"/>
    </location>
</feature>
<dbReference type="GO" id="GO:0005737">
    <property type="term" value="C:cytoplasm"/>
    <property type="evidence" value="ECO:0007669"/>
    <property type="project" value="TreeGrafter"/>
</dbReference>
<evidence type="ECO:0008006" key="8">
    <source>
        <dbReference type="Google" id="ProtNLM"/>
    </source>
</evidence>
<dbReference type="Gene3D" id="1.25.40.1040">
    <property type="match status" value="2"/>
</dbReference>
<organism evidence="6 7">
    <name type="scientific">Cryptosporidium muris (strain RN66)</name>
    <dbReference type="NCBI Taxonomy" id="441375"/>
    <lineage>
        <taxon>Eukaryota</taxon>
        <taxon>Sar</taxon>
        <taxon>Alveolata</taxon>
        <taxon>Apicomplexa</taxon>
        <taxon>Conoidasida</taxon>
        <taxon>Coccidia</taxon>
        <taxon>Eucoccidiorida</taxon>
        <taxon>Eimeriorina</taxon>
        <taxon>Cryptosporidiidae</taxon>
        <taxon>Cryptosporidium</taxon>
    </lineage>
</organism>
<evidence type="ECO:0000256" key="4">
    <source>
        <dbReference type="SAM" id="Coils"/>
    </source>
</evidence>
<reference evidence="6" key="1">
    <citation type="submission" date="2008-06" db="EMBL/GenBank/DDBJ databases">
        <authorList>
            <person name="Lorenzi H."/>
            <person name="Inman J."/>
            <person name="Miller J."/>
            <person name="Schobel S."/>
            <person name="Amedeo P."/>
            <person name="Caler E.V."/>
            <person name="da Silva J."/>
        </authorList>
    </citation>
    <scope>NUCLEOTIDE SEQUENCE [LARGE SCALE GENOMIC DNA]</scope>
    <source>
        <strain evidence="6">RN66</strain>
    </source>
</reference>
<evidence type="ECO:0000313" key="7">
    <source>
        <dbReference type="Proteomes" id="UP000001460"/>
    </source>
</evidence>
<dbReference type="RefSeq" id="XP_002141251.1">
    <property type="nucleotide sequence ID" value="XM_002141215.1"/>
</dbReference>
<dbReference type="SMART" id="SM00028">
    <property type="entry name" value="TPR"/>
    <property type="match status" value="2"/>
</dbReference>
<dbReference type="Pfam" id="PF12569">
    <property type="entry name" value="NatA_aux_su"/>
    <property type="match status" value="1"/>
</dbReference>
<name>B6AFB1_CRYMR</name>
<dbReference type="OMA" id="YCNINIF"/>
<dbReference type="STRING" id="441375.B6AFB1"/>
<sequence>MAISESLNSLPNRCQQQFKQIVHLYDQRVYKRALKLADGMLKKYPNQSDILAMKAFILAALYTDPNDARHKEAYECVKKSIKLNMKNPMCWHCLGTLYRSDHDYNEANKCFKNALKFDKNDMVVLRDLATVYIQTRNYTGYREKRNEILKLRPDLRVNWVAVAIGNHLCGYYNSAISSLMSLDSIGQSCVYIDNKEKDRIQLFPFLDSIQASELILYFVMILIDAGRYQQAIEFLKDNEAQILDRTIYLFTLGYLYLYCNINIFRESHLVFEELLKLYPDDDYVILGFMMTSKDLDGIIIPPKNNIFDIKTKCGEIEEIRKQEVSCTISNLKIDVHPLIKVTHQYFHPRSSSGIIYFPLFGRILIDEQDENSPNNIDKYGWKEVERISNNTFMIINCNENNEVSYDYSMEILNNFFEELETRYPKSDSIKRIAMAVLSEKYLEKRFREYVLVKVNKNVSTLLSTFKYICEVDLSKRKLIHKILTKMVTEKEDNLTSNCQSDNINEIVASLYSIYAQHLDCMGYPLKGLEFINKALSLVDDRADYYSIKSKLLKHLHKFKEASDNSEFARTLENNDRYLNTKAISAYLKNGDINKAIELAKIFTTQPEVNKINKLKKELSKDKNEHSNNNESINLQIIWFDKRIASCYELLKDQKKSLEYYFKILDSIDTMFHDQYDYHLYCLRKLTLSRYIEFLRMQDKIFSMKQYRIISVRVWKILWYILYSNIKVCQNLEDNLQNHNSKSSNFNIQESTNKNRNNKKNKNLDKNSQTITSSKLEERVFQDYNFTWNKSHEIVQHLRSDAMFYCKSQVITYIHYFLSFKINKISRETSLAVCSQSLHRLYILENYSVNIQDNFGLFPTLLGHFCLKFIPEVFSIDINEESSNLNFILDLIYKQISDYTGGRCVDQLTVKSSYINFLYDKYIKRYDCKLIGPLIAILRLYSISEDINNIYYHFITSTDILKLSGSTQSAILLYRLLLLINQIDKAQIVLEHYDLSIRCFVEGSHCNIPLGSSPIIDQIKDISILINIPEMVFLE</sequence>
<dbReference type="Proteomes" id="UP000001460">
    <property type="component" value="Unassembled WGS sequence"/>
</dbReference>